<proteinExistence type="predicted"/>
<dbReference type="AlphaFoldDB" id="A0A7J9N0L3"/>
<dbReference type="Proteomes" id="UP000593576">
    <property type="component" value="Unassembled WGS sequence"/>
</dbReference>
<evidence type="ECO:0000313" key="1">
    <source>
        <dbReference type="EMBL" id="MBA0876905.1"/>
    </source>
</evidence>
<reference evidence="1 2" key="1">
    <citation type="journal article" date="2019" name="Genome Biol. Evol.">
        <title>Insights into the evolution of the New World diploid cottons (Gossypium, subgenus Houzingenia) based on genome sequencing.</title>
        <authorList>
            <person name="Grover C.E."/>
            <person name="Arick M.A. 2nd"/>
            <person name="Thrash A."/>
            <person name="Conover J.L."/>
            <person name="Sanders W.S."/>
            <person name="Peterson D.G."/>
            <person name="Frelichowski J.E."/>
            <person name="Scheffler J.A."/>
            <person name="Scheffler B.E."/>
            <person name="Wendel J.F."/>
        </authorList>
    </citation>
    <scope>NUCLEOTIDE SEQUENCE [LARGE SCALE GENOMIC DNA]</scope>
    <source>
        <strain evidence="1">1</strain>
        <tissue evidence="1">Leaf</tissue>
    </source>
</reference>
<sequence length="146" mass="16535">MSYNSQSLEFVKLLLDYEQHESIYVEVANLGLQEERQRPMSTILTGSEGNVKVLKTVIHRNVPSSFAAEAYACLDDAKQAILLRIQLNKKADFQELIFHYTHRSKNMDAHRLAKNALENGENTYLRGVDLESHASASAGIWSRNPD</sequence>
<dbReference type="EMBL" id="JABFAF010266501">
    <property type="protein sequence ID" value="MBA0876905.1"/>
    <property type="molecule type" value="Genomic_DNA"/>
</dbReference>
<organism evidence="1 2">
    <name type="scientific">Gossypium schwendimanii</name>
    <name type="common">Cotton</name>
    <dbReference type="NCBI Taxonomy" id="34291"/>
    <lineage>
        <taxon>Eukaryota</taxon>
        <taxon>Viridiplantae</taxon>
        <taxon>Streptophyta</taxon>
        <taxon>Embryophyta</taxon>
        <taxon>Tracheophyta</taxon>
        <taxon>Spermatophyta</taxon>
        <taxon>Magnoliopsida</taxon>
        <taxon>eudicotyledons</taxon>
        <taxon>Gunneridae</taxon>
        <taxon>Pentapetalae</taxon>
        <taxon>rosids</taxon>
        <taxon>malvids</taxon>
        <taxon>Malvales</taxon>
        <taxon>Malvaceae</taxon>
        <taxon>Malvoideae</taxon>
        <taxon>Gossypium</taxon>
    </lineage>
</organism>
<evidence type="ECO:0000313" key="2">
    <source>
        <dbReference type="Proteomes" id="UP000593576"/>
    </source>
</evidence>
<comment type="caution">
    <text evidence="1">The sequence shown here is derived from an EMBL/GenBank/DDBJ whole genome shotgun (WGS) entry which is preliminary data.</text>
</comment>
<protein>
    <recommendedName>
        <fullName evidence="3">RNase H type-1 domain-containing protein</fullName>
    </recommendedName>
</protein>
<gene>
    <name evidence="1" type="ORF">Goshw_016426</name>
</gene>
<evidence type="ECO:0008006" key="3">
    <source>
        <dbReference type="Google" id="ProtNLM"/>
    </source>
</evidence>
<accession>A0A7J9N0L3</accession>
<keyword evidence="2" id="KW-1185">Reference proteome</keyword>
<name>A0A7J9N0L3_GOSSC</name>